<name>A0A9N9JE05_9GLOM</name>
<keyword evidence="2" id="KW-1185">Reference proteome</keyword>
<gene>
    <name evidence="1" type="ORF">DERYTH_LOCUS19068</name>
</gene>
<evidence type="ECO:0000313" key="2">
    <source>
        <dbReference type="Proteomes" id="UP000789405"/>
    </source>
</evidence>
<protein>
    <submittedName>
        <fullName evidence="1">23135_t:CDS:1</fullName>
    </submittedName>
</protein>
<feature type="non-terminal residue" evidence="1">
    <location>
        <position position="1"/>
    </location>
</feature>
<proteinExistence type="predicted"/>
<comment type="caution">
    <text evidence="1">The sequence shown here is derived from an EMBL/GenBank/DDBJ whole genome shotgun (WGS) entry which is preliminary data.</text>
</comment>
<dbReference type="EMBL" id="CAJVPY010020307">
    <property type="protein sequence ID" value="CAG8775051.1"/>
    <property type="molecule type" value="Genomic_DNA"/>
</dbReference>
<organism evidence="1 2">
    <name type="scientific">Dentiscutata erythropus</name>
    <dbReference type="NCBI Taxonomy" id="1348616"/>
    <lineage>
        <taxon>Eukaryota</taxon>
        <taxon>Fungi</taxon>
        <taxon>Fungi incertae sedis</taxon>
        <taxon>Mucoromycota</taxon>
        <taxon>Glomeromycotina</taxon>
        <taxon>Glomeromycetes</taxon>
        <taxon>Diversisporales</taxon>
        <taxon>Gigasporaceae</taxon>
        <taxon>Dentiscutata</taxon>
    </lineage>
</organism>
<dbReference type="Proteomes" id="UP000789405">
    <property type="component" value="Unassembled WGS sequence"/>
</dbReference>
<evidence type="ECO:0000313" key="1">
    <source>
        <dbReference type="EMBL" id="CAG8775051.1"/>
    </source>
</evidence>
<dbReference type="AlphaFoldDB" id="A0A9N9JE05"/>
<sequence>EINMDMADEIMKEYFDFAAFYNSQEERNMNLQESITTSDK</sequence>
<accession>A0A9N9JE05</accession>
<reference evidence="1" key="1">
    <citation type="submission" date="2021-06" db="EMBL/GenBank/DDBJ databases">
        <authorList>
            <person name="Kallberg Y."/>
            <person name="Tangrot J."/>
            <person name="Rosling A."/>
        </authorList>
    </citation>
    <scope>NUCLEOTIDE SEQUENCE</scope>
    <source>
        <strain evidence="1">MA453B</strain>
    </source>
</reference>